<gene>
    <name evidence="9" type="ORF">H8N03_15995</name>
</gene>
<evidence type="ECO:0000256" key="5">
    <source>
        <dbReference type="ARBA" id="ARBA00023136"/>
    </source>
</evidence>
<comment type="subcellular location">
    <subcellularLocation>
        <location evidence="1">Cell membrane</location>
        <topology evidence="1">Multi-pass membrane protein</topology>
    </subcellularLocation>
</comment>
<comment type="caution">
    <text evidence="9">The sequence shown here is derived from an EMBL/GenBank/DDBJ whole genome shotgun (WGS) entry which is preliminary data.</text>
</comment>
<evidence type="ECO:0000313" key="10">
    <source>
        <dbReference type="Proteomes" id="UP000608513"/>
    </source>
</evidence>
<keyword evidence="4 6" id="KW-1133">Transmembrane helix</keyword>
<keyword evidence="3 6" id="KW-0812">Transmembrane</keyword>
<evidence type="ECO:0000256" key="1">
    <source>
        <dbReference type="ARBA" id="ARBA00004651"/>
    </source>
</evidence>
<dbReference type="AlphaFoldDB" id="A0A923SC13"/>
<dbReference type="PANTHER" id="PTHR43738:SF2">
    <property type="entry name" value="ABC TRANSPORTER PERMEASE"/>
    <property type="match status" value="1"/>
</dbReference>
<feature type="transmembrane region" description="Helical" evidence="6">
    <location>
        <begin position="286"/>
        <end position="307"/>
    </location>
</feature>
<feature type="domain" description="ABC3 transporter permease C-terminal" evidence="7">
    <location>
        <begin position="287"/>
        <end position="404"/>
    </location>
</feature>
<keyword evidence="5 6" id="KW-0472">Membrane</keyword>
<dbReference type="EMBL" id="JACORT010000006">
    <property type="protein sequence ID" value="MBC5784450.1"/>
    <property type="molecule type" value="Genomic_DNA"/>
</dbReference>
<evidence type="ECO:0000256" key="2">
    <source>
        <dbReference type="ARBA" id="ARBA00022475"/>
    </source>
</evidence>
<feature type="transmembrane region" description="Helical" evidence="6">
    <location>
        <begin position="328"/>
        <end position="353"/>
    </location>
</feature>
<sequence>MRAMLAIACSSAWNRRFVVGLVALSVALATFLVLTLERVRADVRETFAQSVSGTDLVVGPRTGRLELLLHSVFRIGGASATLQWRSAEAIASHKAVAWWIPLSLGDSHRGFPVLATNTAYFEHFRHGRREPLRFAEGRAFGKGLEAVLGADVAQALGYRLGDRVTLSHGDGSFDAADHGDQPFTVTGILRRTGTPADRTVHVALESTEALHKEFAGGVKLPGLALHVEQPATINAMLVGLKDRSAVFSVQRDVADFRKEPLMAILPGVVLDELWTVVGGTERVLQVMTGFVALASLAGLVAVVLAGLEQRRRELAILRAVGAGPRHMLQLLCAEGVVIMVAGVVLGVLAHWAVVGLLSHWVRVHYGVVLTLAAPGANELLLLAAILGCGLLASLVPGWRAYRLSLADGLSPKV</sequence>
<reference evidence="9" key="1">
    <citation type="submission" date="2020-08" db="EMBL/GenBank/DDBJ databases">
        <title>Ramlibacter sp. USB13 16S ribosomal RNA gene genome sequencing and assembly.</title>
        <authorList>
            <person name="Kang M."/>
        </authorList>
    </citation>
    <scope>NUCLEOTIDE SEQUENCE</scope>
    <source>
        <strain evidence="9">USB13</strain>
    </source>
</reference>
<dbReference type="Proteomes" id="UP000608513">
    <property type="component" value="Unassembled WGS sequence"/>
</dbReference>
<dbReference type="Pfam" id="PF12704">
    <property type="entry name" value="MacB_PCD"/>
    <property type="match status" value="1"/>
</dbReference>
<keyword evidence="10" id="KW-1185">Reference proteome</keyword>
<evidence type="ECO:0000313" key="9">
    <source>
        <dbReference type="EMBL" id="MBC5784450.1"/>
    </source>
</evidence>
<dbReference type="InterPro" id="IPR025857">
    <property type="entry name" value="MacB_PCD"/>
</dbReference>
<dbReference type="InterPro" id="IPR003838">
    <property type="entry name" value="ABC3_permease_C"/>
</dbReference>
<evidence type="ECO:0000256" key="3">
    <source>
        <dbReference type="ARBA" id="ARBA00022692"/>
    </source>
</evidence>
<feature type="domain" description="MacB-like periplasmic core" evidence="8">
    <location>
        <begin position="22"/>
        <end position="249"/>
    </location>
</feature>
<dbReference type="GO" id="GO:0005886">
    <property type="term" value="C:plasma membrane"/>
    <property type="evidence" value="ECO:0007669"/>
    <property type="project" value="UniProtKB-SubCell"/>
</dbReference>
<name>A0A923SC13_9BURK</name>
<dbReference type="Pfam" id="PF02687">
    <property type="entry name" value="FtsX"/>
    <property type="match status" value="1"/>
</dbReference>
<dbReference type="InterPro" id="IPR051125">
    <property type="entry name" value="ABC-4/HrtB_transporter"/>
</dbReference>
<dbReference type="PANTHER" id="PTHR43738">
    <property type="entry name" value="ABC TRANSPORTER, MEMBRANE PROTEIN"/>
    <property type="match status" value="1"/>
</dbReference>
<evidence type="ECO:0000256" key="4">
    <source>
        <dbReference type="ARBA" id="ARBA00022989"/>
    </source>
</evidence>
<dbReference type="RefSeq" id="WP_187077191.1">
    <property type="nucleotide sequence ID" value="NZ_JACORT010000006.1"/>
</dbReference>
<organism evidence="9 10">
    <name type="scientific">Ramlibacter cellulosilyticus</name>
    <dbReference type="NCBI Taxonomy" id="2764187"/>
    <lineage>
        <taxon>Bacteria</taxon>
        <taxon>Pseudomonadati</taxon>
        <taxon>Pseudomonadota</taxon>
        <taxon>Betaproteobacteria</taxon>
        <taxon>Burkholderiales</taxon>
        <taxon>Comamonadaceae</taxon>
        <taxon>Ramlibacter</taxon>
    </lineage>
</organism>
<protein>
    <submittedName>
        <fullName evidence="9">ABC transporter permease</fullName>
    </submittedName>
</protein>
<proteinExistence type="predicted"/>
<keyword evidence="2" id="KW-1003">Cell membrane</keyword>
<evidence type="ECO:0000256" key="6">
    <source>
        <dbReference type="SAM" id="Phobius"/>
    </source>
</evidence>
<feature type="transmembrane region" description="Helical" evidence="6">
    <location>
        <begin position="379"/>
        <end position="398"/>
    </location>
</feature>
<evidence type="ECO:0000259" key="7">
    <source>
        <dbReference type="Pfam" id="PF02687"/>
    </source>
</evidence>
<evidence type="ECO:0000259" key="8">
    <source>
        <dbReference type="Pfam" id="PF12704"/>
    </source>
</evidence>
<accession>A0A923SC13</accession>